<name>A0A3S4HN35_CHRVL</name>
<keyword evidence="1" id="KW-0808">Transferase</keyword>
<dbReference type="AlphaFoldDB" id="A0A3S4HN35"/>
<organism evidence="1 2">
    <name type="scientific">Chromobacterium violaceum</name>
    <dbReference type="NCBI Taxonomy" id="536"/>
    <lineage>
        <taxon>Bacteria</taxon>
        <taxon>Pseudomonadati</taxon>
        <taxon>Pseudomonadota</taxon>
        <taxon>Betaproteobacteria</taxon>
        <taxon>Neisseriales</taxon>
        <taxon>Chromobacteriaceae</taxon>
        <taxon>Chromobacterium</taxon>
    </lineage>
</organism>
<evidence type="ECO:0000313" key="1">
    <source>
        <dbReference type="EMBL" id="VEB40636.1"/>
    </source>
</evidence>
<accession>A0A3S4HN35</accession>
<proteinExistence type="predicted"/>
<protein>
    <submittedName>
        <fullName evidence="1">4-amino-4-deoxy-L-arabinose transferase</fullName>
    </submittedName>
</protein>
<dbReference type="GO" id="GO:0016740">
    <property type="term" value="F:transferase activity"/>
    <property type="evidence" value="ECO:0007669"/>
    <property type="project" value="UniProtKB-KW"/>
</dbReference>
<sequence length="73" mass="8261">MFIFAFFSKSSSKLPSYILPMFPALALMLAHSLPRMAPGELKKHIVLPALLWLALLAAWRSPAASPMPIRRWR</sequence>
<evidence type="ECO:0000313" key="2">
    <source>
        <dbReference type="Proteomes" id="UP000275777"/>
    </source>
</evidence>
<reference evidence="1 2" key="1">
    <citation type="submission" date="2018-12" db="EMBL/GenBank/DDBJ databases">
        <authorList>
            <consortium name="Pathogen Informatics"/>
        </authorList>
    </citation>
    <scope>NUCLEOTIDE SEQUENCE [LARGE SCALE GENOMIC DNA]</scope>
    <source>
        <strain evidence="1 2">NCTC9695</strain>
    </source>
</reference>
<dbReference type="EMBL" id="LR134182">
    <property type="protein sequence ID" value="VEB40636.1"/>
    <property type="molecule type" value="Genomic_DNA"/>
</dbReference>
<dbReference type="Proteomes" id="UP000275777">
    <property type="component" value="Chromosome"/>
</dbReference>
<gene>
    <name evidence="1" type="ORF">NCTC9695_01038</name>
</gene>